<evidence type="ECO:0000313" key="2">
    <source>
        <dbReference type="Proteomes" id="UP000789920"/>
    </source>
</evidence>
<name>A0ACA9SAM3_9GLOM</name>
<sequence length="117" mass="13228">HGKLPWKRLLEPSIRIAREGFPIPLELYVTMKGSIARSTVDTIQSRGGIITMEDLAAYRPTIREPLIGYYQGRKIITSPEPGSGTILLFLLNVLEEYKFHEAGRTILNAQRMAEAFK</sequence>
<feature type="non-terminal residue" evidence="1">
    <location>
        <position position="117"/>
    </location>
</feature>
<proteinExistence type="predicted"/>
<dbReference type="Proteomes" id="UP000789920">
    <property type="component" value="Unassembled WGS sequence"/>
</dbReference>
<comment type="caution">
    <text evidence="1">The sequence shown here is derived from an EMBL/GenBank/DDBJ whole genome shotgun (WGS) entry which is preliminary data.</text>
</comment>
<protein>
    <submittedName>
        <fullName evidence="1">33127_t:CDS:1</fullName>
    </submittedName>
</protein>
<feature type="non-terminal residue" evidence="1">
    <location>
        <position position="1"/>
    </location>
</feature>
<evidence type="ECO:0000313" key="1">
    <source>
        <dbReference type="EMBL" id="CAG8832113.1"/>
    </source>
</evidence>
<organism evidence="1 2">
    <name type="scientific">Racocetra persica</name>
    <dbReference type="NCBI Taxonomy" id="160502"/>
    <lineage>
        <taxon>Eukaryota</taxon>
        <taxon>Fungi</taxon>
        <taxon>Fungi incertae sedis</taxon>
        <taxon>Mucoromycota</taxon>
        <taxon>Glomeromycotina</taxon>
        <taxon>Glomeromycetes</taxon>
        <taxon>Diversisporales</taxon>
        <taxon>Gigasporaceae</taxon>
        <taxon>Racocetra</taxon>
    </lineage>
</organism>
<reference evidence="1" key="1">
    <citation type="submission" date="2021-06" db="EMBL/GenBank/DDBJ databases">
        <authorList>
            <person name="Kallberg Y."/>
            <person name="Tangrot J."/>
            <person name="Rosling A."/>
        </authorList>
    </citation>
    <scope>NUCLEOTIDE SEQUENCE</scope>
    <source>
        <strain evidence="1">MA461A</strain>
    </source>
</reference>
<keyword evidence="2" id="KW-1185">Reference proteome</keyword>
<accession>A0ACA9SAM3</accession>
<gene>
    <name evidence="1" type="ORF">RPERSI_LOCUS28353</name>
</gene>
<dbReference type="EMBL" id="CAJVQC010102898">
    <property type="protein sequence ID" value="CAG8832113.1"/>
    <property type="molecule type" value="Genomic_DNA"/>
</dbReference>